<proteinExistence type="predicted"/>
<keyword evidence="2" id="KW-1185">Reference proteome</keyword>
<evidence type="ECO:0000313" key="2">
    <source>
        <dbReference type="Proteomes" id="UP001634007"/>
    </source>
</evidence>
<reference evidence="1 2" key="1">
    <citation type="submission" date="2024-11" db="EMBL/GenBank/DDBJ databases">
        <title>Chromosome-level genome assembly of Eucalyptus globulus Labill. provides insights into its genome evolution.</title>
        <authorList>
            <person name="Li X."/>
        </authorList>
    </citation>
    <scope>NUCLEOTIDE SEQUENCE [LARGE SCALE GENOMIC DNA]</scope>
    <source>
        <strain evidence="1">CL2024</strain>
        <tissue evidence="1">Fresh tender leaves</tissue>
    </source>
</reference>
<accession>A0ABD3JRJ8</accession>
<dbReference type="Gene3D" id="1.10.630.10">
    <property type="entry name" value="Cytochrome P450"/>
    <property type="match status" value="1"/>
</dbReference>
<evidence type="ECO:0000313" key="1">
    <source>
        <dbReference type="EMBL" id="KAL3728894.1"/>
    </source>
</evidence>
<dbReference type="InterPro" id="IPR036396">
    <property type="entry name" value="Cyt_P450_sf"/>
</dbReference>
<dbReference type="SUPFAM" id="SSF48264">
    <property type="entry name" value="Cytochrome P450"/>
    <property type="match status" value="1"/>
</dbReference>
<name>A0ABD3JRJ8_EUCGL</name>
<comment type="caution">
    <text evidence="1">The sequence shown here is derived from an EMBL/GenBank/DDBJ whole genome shotgun (WGS) entry which is preliminary data.</text>
</comment>
<organism evidence="1 2">
    <name type="scientific">Eucalyptus globulus</name>
    <name type="common">Tasmanian blue gum</name>
    <dbReference type="NCBI Taxonomy" id="34317"/>
    <lineage>
        <taxon>Eukaryota</taxon>
        <taxon>Viridiplantae</taxon>
        <taxon>Streptophyta</taxon>
        <taxon>Embryophyta</taxon>
        <taxon>Tracheophyta</taxon>
        <taxon>Spermatophyta</taxon>
        <taxon>Magnoliopsida</taxon>
        <taxon>eudicotyledons</taxon>
        <taxon>Gunneridae</taxon>
        <taxon>Pentapetalae</taxon>
        <taxon>rosids</taxon>
        <taxon>malvids</taxon>
        <taxon>Myrtales</taxon>
        <taxon>Myrtaceae</taxon>
        <taxon>Myrtoideae</taxon>
        <taxon>Eucalypteae</taxon>
        <taxon>Eucalyptus</taxon>
    </lineage>
</organism>
<protein>
    <submittedName>
        <fullName evidence="1">Uncharacterized protein</fullName>
    </submittedName>
</protein>
<dbReference type="EMBL" id="JBJKBG010000008">
    <property type="protein sequence ID" value="KAL3728894.1"/>
    <property type="molecule type" value="Genomic_DNA"/>
</dbReference>
<gene>
    <name evidence="1" type="ORF">ACJRO7_033474</name>
</gene>
<dbReference type="Proteomes" id="UP001634007">
    <property type="component" value="Unassembled WGS sequence"/>
</dbReference>
<dbReference type="AlphaFoldDB" id="A0ABD3JRJ8"/>
<sequence>MDMLRNKHTGRWILRLMEEMDTDTACFHIGTPHVIPITNPKIAQEFLKNQDATFVSRPVSMVAWVFNGGYMTAIVSPFGEQMRQVLMTEIICPTRHNWLYD</sequence>